<reference evidence="1" key="1">
    <citation type="journal article" date="2007" name="Science">
        <title>Draft genome of the filarial nematode parasite Brugia malayi.</title>
        <authorList>
            <person name="Ghedin E."/>
            <person name="Wang S."/>
            <person name="Spiro D."/>
            <person name="Caler E."/>
            <person name="Zhao Q."/>
            <person name="Crabtree J."/>
            <person name="Allen J.E."/>
            <person name="Delcher A.L."/>
            <person name="Guiliano D.B."/>
            <person name="Miranda-Saavedra D."/>
            <person name="Angiuoli S.V."/>
            <person name="Creasy T."/>
            <person name="Amedeo P."/>
            <person name="Haas B."/>
            <person name="El-Sayed N.M."/>
            <person name="Wortman J.R."/>
            <person name="Feldblyum T."/>
            <person name="Tallon L."/>
            <person name="Schatz M."/>
            <person name="Shumway M."/>
            <person name="Koo H."/>
            <person name="Salzberg S.L."/>
            <person name="Schobel S."/>
            <person name="Pertea M."/>
            <person name="Pop M."/>
            <person name="White O."/>
            <person name="Barton G.J."/>
            <person name="Carlow C.K."/>
            <person name="Crawford M.J."/>
            <person name="Daub J."/>
            <person name="Dimmic M.W."/>
            <person name="Estes C.F."/>
            <person name="Foster J.M."/>
            <person name="Ganatra M."/>
            <person name="Gregory W.F."/>
            <person name="Johnson N.M."/>
            <person name="Jin J."/>
            <person name="Komuniecki R."/>
            <person name="Korf I."/>
            <person name="Kumar S."/>
            <person name="Laney S."/>
            <person name="Li B.W."/>
            <person name="Li W."/>
            <person name="Lindblom T.H."/>
            <person name="Lustigman S."/>
            <person name="Ma D."/>
            <person name="Maina C.V."/>
            <person name="Martin D.M."/>
            <person name="McCarter J.P."/>
            <person name="McReynolds L."/>
            <person name="Mitreva M."/>
            <person name="Nutman T.B."/>
            <person name="Parkinson J."/>
            <person name="Peregrin-Alvarez J.M."/>
            <person name="Poole C."/>
            <person name="Ren Q."/>
            <person name="Saunders L."/>
            <person name="Sluder A.E."/>
            <person name="Smith K."/>
            <person name="Stanke M."/>
            <person name="Unnasch T.R."/>
            <person name="Ware J."/>
            <person name="Wei A.D."/>
            <person name="Weil G."/>
            <person name="Williams D.J."/>
            <person name="Zhang Y."/>
            <person name="Williams S.A."/>
            <person name="Fraser-Liggett C."/>
            <person name="Slatko B."/>
            <person name="Blaxter M.L."/>
            <person name="Scott A.L."/>
        </authorList>
    </citation>
    <scope>NUCLEOTIDE SEQUENCE [LARGE SCALE GENOMIC DNA]</scope>
</reference>
<dbReference type="AlphaFoldDB" id="A8Q2F0"/>
<proteinExistence type="predicted"/>
<name>A8Q2F0_BRUMA</name>
<evidence type="ECO:0000313" key="1">
    <source>
        <dbReference type="EMBL" id="EDP31410.1"/>
    </source>
</evidence>
<dbReference type="EMBL" id="DS239412">
    <property type="protein sequence ID" value="EDP31410.1"/>
    <property type="molecule type" value="Genomic_DNA"/>
</dbReference>
<gene>
    <name evidence="1" type="ORF">Bm1_41145</name>
</gene>
<accession>A8Q2F0</accession>
<protein>
    <submittedName>
        <fullName evidence="1">Uncharacterized protein</fullName>
    </submittedName>
</protein>
<organism evidence="1">
    <name type="scientific">Brugia malayi</name>
    <name type="common">Filarial nematode worm</name>
    <dbReference type="NCBI Taxonomy" id="6279"/>
    <lineage>
        <taxon>Eukaryota</taxon>
        <taxon>Metazoa</taxon>
        <taxon>Ecdysozoa</taxon>
        <taxon>Nematoda</taxon>
        <taxon>Chromadorea</taxon>
        <taxon>Rhabditida</taxon>
        <taxon>Spirurina</taxon>
        <taxon>Spiruromorpha</taxon>
        <taxon>Filarioidea</taxon>
        <taxon>Onchocercidae</taxon>
        <taxon>Brugia</taxon>
    </lineage>
</organism>
<sequence>MERKDGLHARHGTQKPIHADLTCSGELHDNCFQHALLNTLWFLQMYSDVSSVLLDIAERERERKQGERCGRETKLVKQARAVVVHGCSLQMTIVMSRGAAGMAEERKAYHLTSHVLCHIP</sequence>